<dbReference type="InterPro" id="IPR058841">
    <property type="entry name" value="HTH_76"/>
</dbReference>
<dbReference type="OrthoDB" id="9936937at2759"/>
<dbReference type="STRING" id="97972.A0A2V1DJT3"/>
<feature type="domain" description="PEX14-like helix-turn-helix" evidence="3">
    <location>
        <begin position="8"/>
        <end position="72"/>
    </location>
</feature>
<feature type="domain" description="Peroxisomal membrane protein PEX14-like KPWE" evidence="2">
    <location>
        <begin position="121"/>
        <end position="168"/>
    </location>
</feature>
<evidence type="ECO:0000259" key="3">
    <source>
        <dbReference type="Pfam" id="PF25871"/>
    </source>
</evidence>
<evidence type="ECO:0000259" key="2">
    <source>
        <dbReference type="Pfam" id="PF17733"/>
    </source>
</evidence>
<name>A0A2V1DJT3_9PLEO</name>
<keyword evidence="5" id="KW-1185">Reference proteome</keyword>
<organism evidence="4 5">
    <name type="scientific">Periconia macrospinosa</name>
    <dbReference type="NCBI Taxonomy" id="97972"/>
    <lineage>
        <taxon>Eukaryota</taxon>
        <taxon>Fungi</taxon>
        <taxon>Dikarya</taxon>
        <taxon>Ascomycota</taxon>
        <taxon>Pezizomycotina</taxon>
        <taxon>Dothideomycetes</taxon>
        <taxon>Pleosporomycetidae</taxon>
        <taxon>Pleosporales</taxon>
        <taxon>Massarineae</taxon>
        <taxon>Periconiaceae</taxon>
        <taxon>Periconia</taxon>
    </lineage>
</organism>
<dbReference type="PANTHER" id="PTHR36855:SF1">
    <property type="entry name" value="PEROXISOME MEMBRANE ANCHOR PROTEIN PEX14P N-TERMINAL DOMAIN-CONTAINING PROTEIN"/>
    <property type="match status" value="1"/>
</dbReference>
<dbReference type="Proteomes" id="UP000244855">
    <property type="component" value="Unassembled WGS sequence"/>
</dbReference>
<dbReference type="AlphaFoldDB" id="A0A2V1DJT3"/>
<dbReference type="PANTHER" id="PTHR36855">
    <property type="entry name" value="CHROMOSOME 10, WHOLE GENOME SHOTGUN SEQUENCE"/>
    <property type="match status" value="1"/>
</dbReference>
<feature type="compositionally biased region" description="Gly residues" evidence="1">
    <location>
        <begin position="173"/>
        <end position="183"/>
    </location>
</feature>
<proteinExistence type="predicted"/>
<gene>
    <name evidence="4" type="ORF">DM02DRAFT_615795</name>
</gene>
<evidence type="ECO:0000313" key="4">
    <source>
        <dbReference type="EMBL" id="PVH98447.1"/>
    </source>
</evidence>
<feature type="region of interest" description="Disordered" evidence="1">
    <location>
        <begin position="77"/>
        <end position="124"/>
    </location>
</feature>
<dbReference type="Pfam" id="PF25871">
    <property type="entry name" value="HTH_76"/>
    <property type="match status" value="1"/>
</dbReference>
<dbReference type="EMBL" id="KZ805413">
    <property type="protein sequence ID" value="PVH98447.1"/>
    <property type="molecule type" value="Genomic_DNA"/>
</dbReference>
<feature type="compositionally biased region" description="Polar residues" evidence="1">
    <location>
        <begin position="84"/>
        <end position="102"/>
    </location>
</feature>
<feature type="compositionally biased region" description="Pro residues" evidence="1">
    <location>
        <begin position="108"/>
        <end position="122"/>
    </location>
</feature>
<protein>
    <submittedName>
        <fullName evidence="4">Uncharacterized protein</fullName>
    </submittedName>
</protein>
<accession>A0A2V1DJT3</accession>
<feature type="region of interest" description="Disordered" evidence="1">
    <location>
        <begin position="137"/>
        <end position="191"/>
    </location>
</feature>
<evidence type="ECO:0000256" key="1">
    <source>
        <dbReference type="SAM" id="MobiDB-lite"/>
    </source>
</evidence>
<evidence type="ECO:0000313" key="5">
    <source>
        <dbReference type="Proteomes" id="UP000244855"/>
    </source>
</evidence>
<sequence>MSADGLNDVYEALESYNWDDDVEFQAGLRAILGNTSSAEQTSELTLRARCYYYSRKHSTNIDFDSYKAYRLARGRPALIPKPPSSTNIADIPNNSAAQQPPASGSILPSPPASDPNEPPAPYPTSFAHIVELVTTGQPIPGIKDIPDTILHGQGSAPAKGRRRKPWEKDGGGEEGQVGVGNDGGDPAAAAA</sequence>
<reference evidence="4 5" key="1">
    <citation type="journal article" date="2018" name="Sci. Rep.">
        <title>Comparative genomics provides insights into the lifestyle and reveals functional heterogeneity of dark septate endophytic fungi.</title>
        <authorList>
            <person name="Knapp D.G."/>
            <person name="Nemeth J.B."/>
            <person name="Barry K."/>
            <person name="Hainaut M."/>
            <person name="Henrissat B."/>
            <person name="Johnson J."/>
            <person name="Kuo A."/>
            <person name="Lim J.H.P."/>
            <person name="Lipzen A."/>
            <person name="Nolan M."/>
            <person name="Ohm R.A."/>
            <person name="Tamas L."/>
            <person name="Grigoriev I.V."/>
            <person name="Spatafora J.W."/>
            <person name="Nagy L.G."/>
            <person name="Kovacs G.M."/>
        </authorList>
    </citation>
    <scope>NUCLEOTIDE SEQUENCE [LARGE SCALE GENOMIC DNA]</scope>
    <source>
        <strain evidence="4 5">DSE2036</strain>
    </source>
</reference>
<dbReference type="Pfam" id="PF17733">
    <property type="entry name" value="KPWE_dom"/>
    <property type="match status" value="1"/>
</dbReference>
<dbReference type="InterPro" id="IPR040554">
    <property type="entry name" value="KPWE_PEX14_dom"/>
</dbReference>